<evidence type="ECO:0000313" key="3">
    <source>
        <dbReference type="Proteomes" id="UP001150217"/>
    </source>
</evidence>
<proteinExistence type="predicted"/>
<name>A0ABQ8V172_9AGAR</name>
<accession>A0ABQ8V172</accession>
<feature type="region of interest" description="Disordered" evidence="1">
    <location>
        <begin position="370"/>
        <end position="400"/>
    </location>
</feature>
<comment type="caution">
    <text evidence="2">The sequence shown here is derived from an EMBL/GenBank/DDBJ whole genome shotgun (WGS) entry which is preliminary data.</text>
</comment>
<keyword evidence="3" id="KW-1185">Reference proteome</keyword>
<evidence type="ECO:0000256" key="1">
    <source>
        <dbReference type="SAM" id="MobiDB-lite"/>
    </source>
</evidence>
<evidence type="ECO:0000313" key="2">
    <source>
        <dbReference type="EMBL" id="KAJ4466053.1"/>
    </source>
</evidence>
<feature type="region of interest" description="Disordered" evidence="1">
    <location>
        <begin position="230"/>
        <end position="338"/>
    </location>
</feature>
<sequence length="728" mass="79596">MASSSSQTRTGASSTLLPTSLAEAQELIAGLKSKSSQPLFFESDLFQHLLEGDYSPPILDSQNLPDHDSSKPFPAFSYPSALVPFCFPPGSSRHLSVASGLDLFCSASMITQILHPSIEASDSLDSGEAFNAFEEAAPFLAYIHDFWIGHANCPLFAEHVLRTADGLYQCLPAFLRDSLEQQWGIPFNHQSSFLGPSDFKQFPVIPILRLASPKDLDPFVSLRSSMTETRLLPGGPRVPSPVEDSFESSEENQSVAPPKRNKRKRELVSLMADASTILDRRSNVKSPSKDDRPVLPKASSSKKKMEKPVPKPKATARSKTTVKVVEESRVSPESEELATPSYQIKRVRLPPRLRQAAKGKARQMEVLDVEESVTEEEVVPPPSKRLKSSKSAPAPPKASNFRPALLIDEQGRLKLPGDSVEGFTPFKRIEHARNSAPLQCQNPIFDVNPEFLDLGVVLTTQKASFTMQDLLQINRSIRDPSIPAQACVSALSRGEFNPNASRLPGLKCESCSSRSLKCMCSLDVDLAMDALNALHVATTSSTISLTNSLRRTQELRLQLDRLGALFDQARQSFLRSFLDLQQAGQDPIVVLEALKAAEPQRKSLSIEDWTLLATLFQWSSPFNLNGLKFDNWTPAEWIDLLRSIHSGASSATVTADGHLVDTSQLPEAAVEVSEALDPQGSPPITVIEKVSGVENLASLSEGSSIQTELDLPQIESLTESTPSPEKGI</sequence>
<gene>
    <name evidence="2" type="ORF">C8R41DRAFT_926302</name>
</gene>
<dbReference type="Proteomes" id="UP001150217">
    <property type="component" value="Unassembled WGS sequence"/>
</dbReference>
<feature type="compositionally biased region" description="Polar residues" evidence="1">
    <location>
        <begin position="715"/>
        <end position="728"/>
    </location>
</feature>
<feature type="region of interest" description="Disordered" evidence="1">
    <location>
        <begin position="701"/>
        <end position="728"/>
    </location>
</feature>
<feature type="compositionally biased region" description="Basic and acidic residues" evidence="1">
    <location>
        <begin position="278"/>
        <end position="294"/>
    </location>
</feature>
<protein>
    <submittedName>
        <fullName evidence="2">Uncharacterized protein</fullName>
    </submittedName>
</protein>
<reference evidence="2" key="1">
    <citation type="submission" date="2022-08" db="EMBL/GenBank/DDBJ databases">
        <title>A Global Phylogenomic Analysis of the Shiitake Genus Lentinula.</title>
        <authorList>
            <consortium name="DOE Joint Genome Institute"/>
            <person name="Sierra-Patev S."/>
            <person name="Min B."/>
            <person name="Naranjo-Ortiz M."/>
            <person name="Looney B."/>
            <person name="Konkel Z."/>
            <person name="Slot J.C."/>
            <person name="Sakamoto Y."/>
            <person name="Steenwyk J.L."/>
            <person name="Rokas A."/>
            <person name="Carro J."/>
            <person name="Camarero S."/>
            <person name="Ferreira P."/>
            <person name="Molpeceres G."/>
            <person name="Ruiz-Duenas F.J."/>
            <person name="Serrano A."/>
            <person name="Henrissat B."/>
            <person name="Drula E."/>
            <person name="Hughes K.W."/>
            <person name="Mata J.L."/>
            <person name="Ishikawa N.K."/>
            <person name="Vargas-Isla R."/>
            <person name="Ushijima S."/>
            <person name="Smith C.A."/>
            <person name="Ahrendt S."/>
            <person name="Andreopoulos W."/>
            <person name="He G."/>
            <person name="Labutti K."/>
            <person name="Lipzen A."/>
            <person name="Ng V."/>
            <person name="Riley R."/>
            <person name="Sandor L."/>
            <person name="Barry K."/>
            <person name="Martinez A.T."/>
            <person name="Xiao Y."/>
            <person name="Gibbons J.G."/>
            <person name="Terashima K."/>
            <person name="Grigoriev I.V."/>
            <person name="Hibbett D.S."/>
        </authorList>
    </citation>
    <scope>NUCLEOTIDE SEQUENCE</scope>
    <source>
        <strain evidence="2">RHP3577 ss4</strain>
    </source>
</reference>
<organism evidence="2 3">
    <name type="scientific">Lentinula lateritia</name>
    <dbReference type="NCBI Taxonomy" id="40482"/>
    <lineage>
        <taxon>Eukaryota</taxon>
        <taxon>Fungi</taxon>
        <taxon>Dikarya</taxon>
        <taxon>Basidiomycota</taxon>
        <taxon>Agaricomycotina</taxon>
        <taxon>Agaricomycetes</taxon>
        <taxon>Agaricomycetidae</taxon>
        <taxon>Agaricales</taxon>
        <taxon>Marasmiineae</taxon>
        <taxon>Omphalotaceae</taxon>
        <taxon>Lentinula</taxon>
    </lineage>
</organism>
<dbReference type="EMBL" id="JANVFT010000119">
    <property type="protein sequence ID" value="KAJ4466053.1"/>
    <property type="molecule type" value="Genomic_DNA"/>
</dbReference>